<protein>
    <submittedName>
        <fullName evidence="2">AAA family ATPase</fullName>
    </submittedName>
</protein>
<dbReference type="EMBL" id="QRMS01000004">
    <property type="protein sequence ID" value="RHJ86205.1"/>
    <property type="molecule type" value="Genomic_DNA"/>
</dbReference>
<dbReference type="InterPro" id="IPR012547">
    <property type="entry name" value="PDDEXK_9"/>
</dbReference>
<sequence length="564" mass="65882">MERKVIPIGYEDIREIIDKNLYYVDKSLLIRELLDSGGKVSLVTRPRRFGKTLNLSMLRRFFEDERTPVGEKVDNGYVFNDLAILSCGERYLQHQQQYPVINLSLKSAKQPSFAMAYACLVDEIIKEFQRHAYILEGEMPVRDRENFELVLRGKGEDALYAKALGFLSECLARYHENNVIILIDEYDVPLENAYFEGFYDQMIRFIRSLFESALKTNPFLELGVITGCLRISRESIFTGLNNLQIHSVLSPRFADCFGFTEEEVGRLLDYYGLSDKYSELRLWYDGYRFTDVEIYNPWSILNYIDMASITPHAFPRPYWSNTSSNSIIRELVEEADGETRKELEALMNGGTIEKPVHEEITYGDIHISKDNLWNFLFFTGYLTMSGQRMEGEDIYLSLSIPNGEIRSVYRQSILQWFDRKIRQTDRRPFIKALEEGDCKTAEEFICRQLLDTISYFDYAEKYYHGFLAGLFAGFEDYEVLSNRESGTGRPDLMLKTRRIRDGRAIVLELKAAQRFDQMEEKCKEALEQIEKQNYEGSLRDEGYAVIEKYGICFYRKECMIQKAK</sequence>
<dbReference type="OrthoDB" id="9766673at2"/>
<feature type="domain" description="AAA-ATPase-like" evidence="1">
    <location>
        <begin position="7"/>
        <end position="237"/>
    </location>
</feature>
<dbReference type="PANTHER" id="PTHR34825:SF1">
    <property type="entry name" value="AAA-ATPASE-LIKE DOMAIN-CONTAINING PROTEIN"/>
    <property type="match status" value="1"/>
</dbReference>
<organism evidence="2 3">
    <name type="scientific">Emergencia timonensis</name>
    <dbReference type="NCBI Taxonomy" id="1776384"/>
    <lineage>
        <taxon>Bacteria</taxon>
        <taxon>Bacillati</taxon>
        <taxon>Bacillota</taxon>
        <taxon>Clostridia</taxon>
        <taxon>Peptostreptococcales</taxon>
        <taxon>Anaerovoracaceae</taxon>
        <taxon>Emergencia</taxon>
    </lineage>
</organism>
<evidence type="ECO:0000259" key="1">
    <source>
        <dbReference type="Pfam" id="PF09820"/>
    </source>
</evidence>
<dbReference type="RefSeq" id="WP_118336268.1">
    <property type="nucleotide sequence ID" value="NZ_AP025567.1"/>
</dbReference>
<proteinExistence type="predicted"/>
<dbReference type="Proteomes" id="UP000284841">
    <property type="component" value="Unassembled WGS sequence"/>
</dbReference>
<evidence type="ECO:0000313" key="3">
    <source>
        <dbReference type="Proteomes" id="UP000284841"/>
    </source>
</evidence>
<name>A0A415DZF6_9FIRM</name>
<keyword evidence="3" id="KW-1185">Reference proteome</keyword>
<evidence type="ECO:0000313" key="2">
    <source>
        <dbReference type="EMBL" id="RHJ86205.1"/>
    </source>
</evidence>
<dbReference type="Pfam" id="PF08011">
    <property type="entry name" value="PDDEXK_9"/>
    <property type="match status" value="1"/>
</dbReference>
<dbReference type="InterPro" id="IPR018631">
    <property type="entry name" value="AAA-ATPase-like_dom"/>
</dbReference>
<gene>
    <name evidence="2" type="ORF">DW099_14750</name>
</gene>
<comment type="caution">
    <text evidence="2">The sequence shown here is derived from an EMBL/GenBank/DDBJ whole genome shotgun (WGS) entry which is preliminary data.</text>
</comment>
<reference evidence="2 3" key="1">
    <citation type="submission" date="2018-08" db="EMBL/GenBank/DDBJ databases">
        <title>A genome reference for cultivated species of the human gut microbiota.</title>
        <authorList>
            <person name="Zou Y."/>
            <person name="Xue W."/>
            <person name="Luo G."/>
        </authorList>
    </citation>
    <scope>NUCLEOTIDE SEQUENCE [LARGE SCALE GENOMIC DNA]</scope>
    <source>
        <strain evidence="2 3">AM07-24</strain>
    </source>
</reference>
<dbReference type="PANTHER" id="PTHR34825">
    <property type="entry name" value="CONSERVED PROTEIN, WITH A WEAK D-GALACTARATE DEHYDRATASE/ALTRONATE HYDROLASE DOMAIN"/>
    <property type="match status" value="1"/>
</dbReference>
<dbReference type="AlphaFoldDB" id="A0A415DZF6"/>
<dbReference type="Pfam" id="PF09820">
    <property type="entry name" value="AAA-ATPase_like"/>
    <property type="match status" value="1"/>
</dbReference>
<accession>A0A415DZF6</accession>